<dbReference type="Proteomes" id="UP000176087">
    <property type="component" value="Unassembled WGS sequence"/>
</dbReference>
<reference evidence="3 4" key="1">
    <citation type="journal article" date="2016" name="Front. Microbiol.">
        <title>Comparative Genomics Analysis of Streptomyces Species Reveals Their Adaptation to the Marine Environment and Their Diversity at the Genomic Level.</title>
        <authorList>
            <person name="Tian X."/>
            <person name="Zhang Z."/>
            <person name="Yang T."/>
            <person name="Chen M."/>
            <person name="Li J."/>
            <person name="Chen F."/>
            <person name="Yang J."/>
            <person name="Li W."/>
            <person name="Zhang B."/>
            <person name="Zhang Z."/>
            <person name="Wu J."/>
            <person name="Zhang C."/>
            <person name="Long L."/>
            <person name="Xiao J."/>
        </authorList>
    </citation>
    <scope>NUCLEOTIDE SEQUENCE [LARGE SCALE GENOMIC DNA]</scope>
    <source>
        <strain evidence="3 4">SCSIO 10390</strain>
    </source>
</reference>
<protein>
    <submittedName>
        <fullName evidence="3">4-hydroxybenzoate 3-monooxygenase</fullName>
    </submittedName>
</protein>
<proteinExistence type="predicted"/>
<dbReference type="GO" id="GO:0004497">
    <property type="term" value="F:monooxygenase activity"/>
    <property type="evidence" value="ECO:0007669"/>
    <property type="project" value="UniProtKB-KW"/>
</dbReference>
<dbReference type="GO" id="GO:0071949">
    <property type="term" value="F:FAD binding"/>
    <property type="evidence" value="ECO:0007669"/>
    <property type="project" value="InterPro"/>
</dbReference>
<gene>
    <name evidence="3" type="ORF">AN215_03400</name>
</gene>
<sequence>MSPSGAGATSVVVIGAGPAGLTLANLLHAEGIDCVLLEAESRDCIEALPRAGFLEEWAVRALERRGLAGPGLLAAEAQGDCEFRLDGTRHVFRYGALSGQRHIVYPQQRLVTDLVRSYADEAGGDVRFSARDVAVHGIRTERPSVSWTDPATGEQRSIACDFVAGCDGARGSARSAIPEGGVEVFRHDLGVGWLALLAEAPPSAERVVFGLHTQGFAAHMARGPQVTRYYLECPPGDSTANWPHERVWSELRTRLGARDAAPLNEGELTERRVLDMHNYVVEPMSYGRLHLAGDAAHLVAPVAAKGMNLALNDALLLADALRAYYREGDESGIEGYSDACLRRVWQYQDFNNWVSELVHGPSSGDPFRAGVTAARLRRMTRSEKAGRAVAGLYIGSDADH</sequence>
<dbReference type="PANTHER" id="PTHR43476">
    <property type="entry name" value="3-(3-HYDROXY-PHENYL)PROPIONATE/3-HYDROXYCINNAMIC ACID HYDROXYLASE"/>
    <property type="match status" value="1"/>
</dbReference>
<dbReference type="STRING" id="933944.AN215_03400"/>
<name>A0A1E7JTG7_9ACTN</name>
<dbReference type="PATRIC" id="fig|933944.5.peg.2001"/>
<keyword evidence="3" id="KW-0503">Monooxygenase</keyword>
<keyword evidence="4" id="KW-1185">Reference proteome</keyword>
<dbReference type="SUPFAM" id="SSF54373">
    <property type="entry name" value="FAD-linked reductases, C-terminal domain"/>
    <property type="match status" value="1"/>
</dbReference>
<dbReference type="Gene3D" id="3.30.9.10">
    <property type="entry name" value="D-Amino Acid Oxidase, subunit A, domain 2"/>
    <property type="match status" value="1"/>
</dbReference>
<dbReference type="RefSeq" id="WP_070010385.1">
    <property type="nucleotide sequence ID" value="NZ_LJGS01000038.1"/>
</dbReference>
<dbReference type="SUPFAM" id="SSF51905">
    <property type="entry name" value="FAD/NAD(P)-binding domain"/>
    <property type="match status" value="1"/>
</dbReference>
<organism evidence="3 4">
    <name type="scientific">Streptomyces abyssalis</name>
    <dbReference type="NCBI Taxonomy" id="933944"/>
    <lineage>
        <taxon>Bacteria</taxon>
        <taxon>Bacillati</taxon>
        <taxon>Actinomycetota</taxon>
        <taxon>Actinomycetes</taxon>
        <taxon>Kitasatosporales</taxon>
        <taxon>Streptomycetaceae</taxon>
        <taxon>Streptomyces</taxon>
    </lineage>
</organism>
<keyword evidence="1" id="KW-0560">Oxidoreductase</keyword>
<dbReference type="Gene3D" id="3.50.50.60">
    <property type="entry name" value="FAD/NAD(P)-binding domain"/>
    <property type="match status" value="1"/>
</dbReference>
<dbReference type="NCBIfam" id="NF006091">
    <property type="entry name" value="PRK08243.1"/>
    <property type="match status" value="1"/>
</dbReference>
<accession>A0A1E7JTG7</accession>
<dbReference type="AlphaFoldDB" id="A0A1E7JTG7"/>
<dbReference type="EMBL" id="LJGT01000037">
    <property type="protein sequence ID" value="OEU92182.1"/>
    <property type="molecule type" value="Genomic_DNA"/>
</dbReference>
<evidence type="ECO:0000313" key="4">
    <source>
        <dbReference type="Proteomes" id="UP000176087"/>
    </source>
</evidence>
<dbReference type="Pfam" id="PF01494">
    <property type="entry name" value="FAD_binding_3"/>
    <property type="match status" value="1"/>
</dbReference>
<evidence type="ECO:0000259" key="2">
    <source>
        <dbReference type="Pfam" id="PF01494"/>
    </source>
</evidence>
<dbReference type="PRINTS" id="PR00420">
    <property type="entry name" value="RNGMNOXGNASE"/>
</dbReference>
<feature type="domain" description="FAD-binding" evidence="2">
    <location>
        <begin position="9"/>
        <end position="350"/>
    </location>
</feature>
<comment type="caution">
    <text evidence="3">The sequence shown here is derived from an EMBL/GenBank/DDBJ whole genome shotgun (WGS) entry which is preliminary data.</text>
</comment>
<dbReference type="PANTHER" id="PTHR43476:SF5">
    <property type="entry name" value="FAD-DEPENDENT MONOOXYGENASE"/>
    <property type="match status" value="1"/>
</dbReference>
<dbReference type="InterPro" id="IPR002938">
    <property type="entry name" value="FAD-bd"/>
</dbReference>
<evidence type="ECO:0000256" key="1">
    <source>
        <dbReference type="ARBA" id="ARBA00023002"/>
    </source>
</evidence>
<dbReference type="InterPro" id="IPR050631">
    <property type="entry name" value="PheA/TfdB_FAD_monoxygenase"/>
</dbReference>
<dbReference type="InterPro" id="IPR036188">
    <property type="entry name" value="FAD/NAD-bd_sf"/>
</dbReference>
<evidence type="ECO:0000313" key="3">
    <source>
        <dbReference type="EMBL" id="OEU92182.1"/>
    </source>
</evidence>